<accession>A0A1E5BFC4</accession>
<dbReference type="PANTHER" id="PTHR22916:SF3">
    <property type="entry name" value="UDP-GLCNAC:BETAGAL BETA-1,3-N-ACETYLGLUCOSAMINYLTRANSFERASE-LIKE PROTEIN 1"/>
    <property type="match status" value="1"/>
</dbReference>
<dbReference type="PANTHER" id="PTHR22916">
    <property type="entry name" value="GLYCOSYLTRANSFERASE"/>
    <property type="match status" value="1"/>
</dbReference>
<feature type="domain" description="Glycosyltransferase 2-like" evidence="1">
    <location>
        <begin position="20"/>
        <end position="132"/>
    </location>
</feature>
<gene>
    <name evidence="2" type="ORF">A1QO_07710</name>
</gene>
<evidence type="ECO:0000313" key="3">
    <source>
        <dbReference type="Proteomes" id="UP000094741"/>
    </source>
</evidence>
<dbReference type="Proteomes" id="UP000094741">
    <property type="component" value="Unassembled WGS sequence"/>
</dbReference>
<protein>
    <recommendedName>
        <fullName evidence="1">Glycosyltransferase 2-like domain-containing protein</fullName>
    </recommendedName>
</protein>
<dbReference type="InterPro" id="IPR029044">
    <property type="entry name" value="Nucleotide-diphossugar_trans"/>
</dbReference>
<dbReference type="EMBL" id="AJYQ02000090">
    <property type="protein sequence ID" value="OEE34494.1"/>
    <property type="molecule type" value="Genomic_DNA"/>
</dbReference>
<dbReference type="Pfam" id="PF00535">
    <property type="entry name" value="Glycos_transf_2"/>
    <property type="match status" value="1"/>
</dbReference>
<dbReference type="GO" id="GO:0016758">
    <property type="term" value="F:hexosyltransferase activity"/>
    <property type="evidence" value="ECO:0007669"/>
    <property type="project" value="UniProtKB-ARBA"/>
</dbReference>
<dbReference type="eggNOG" id="COG1215">
    <property type="taxonomic scope" value="Bacteria"/>
</dbReference>
<organism evidence="2 3">
    <name type="scientific">Vibrio genomosp. F10 str. ZF-129</name>
    <dbReference type="NCBI Taxonomy" id="1187848"/>
    <lineage>
        <taxon>Bacteria</taxon>
        <taxon>Pseudomonadati</taxon>
        <taxon>Pseudomonadota</taxon>
        <taxon>Gammaproteobacteria</taxon>
        <taxon>Vibrionales</taxon>
        <taxon>Vibrionaceae</taxon>
        <taxon>Vibrio</taxon>
    </lineage>
</organism>
<dbReference type="OrthoDB" id="9802649at2"/>
<sequence>METKTLSTESTQGKNRPMVSVIITCYNYEKFIQTSIESVLNQSYSNIELIVVDDCSKDNSRALIMGYQDRLIPAFHKKNKGHGGAFNTGYDASSGDVIMFLDADDYLLPNSIENALEQFPAQSGMCQYRMHLVDEQGTQFDIFPKQELHFDEGDQAKEKLLHCGQYQSTVTSGLLFRREYLENVMPIPQESFRQGGDGYLVTLAPIFTMVSSSEHCFSAYRQHGLNHSAFASQLTDRAKWLLEHNNMRHSALKKATENKSLPLENEFWYNDMVHLNQIMCLALFEPKNNLASTSRLNLVKKAMNSISSQNLSTINRMILSMWWISITFSPRVIAKPLYSWRLLASSRPKFVQLASTFLRKL</sequence>
<name>A0A1E5BFC4_9VIBR</name>
<dbReference type="AlphaFoldDB" id="A0A1E5BFC4"/>
<dbReference type="RefSeq" id="WP_017039424.1">
    <property type="nucleotide sequence ID" value="NZ_AJYQ02000090.1"/>
</dbReference>
<dbReference type="CDD" id="cd00761">
    <property type="entry name" value="Glyco_tranf_GTA_type"/>
    <property type="match status" value="1"/>
</dbReference>
<proteinExistence type="predicted"/>
<dbReference type="STRING" id="1187848.A1QO_07710"/>
<comment type="caution">
    <text evidence="2">The sequence shown here is derived from an EMBL/GenBank/DDBJ whole genome shotgun (WGS) entry which is preliminary data.</text>
</comment>
<dbReference type="InterPro" id="IPR001173">
    <property type="entry name" value="Glyco_trans_2-like"/>
</dbReference>
<dbReference type="SUPFAM" id="SSF53448">
    <property type="entry name" value="Nucleotide-diphospho-sugar transferases"/>
    <property type="match status" value="1"/>
</dbReference>
<evidence type="ECO:0000259" key="1">
    <source>
        <dbReference type="Pfam" id="PF00535"/>
    </source>
</evidence>
<reference evidence="2 3" key="1">
    <citation type="journal article" date="2012" name="Science">
        <title>Ecological populations of bacteria act as socially cohesive units of antibiotic production and resistance.</title>
        <authorList>
            <person name="Cordero O.X."/>
            <person name="Wildschutte H."/>
            <person name="Kirkup B."/>
            <person name="Proehl S."/>
            <person name="Ngo L."/>
            <person name="Hussain F."/>
            <person name="Le Roux F."/>
            <person name="Mincer T."/>
            <person name="Polz M.F."/>
        </authorList>
    </citation>
    <scope>NUCLEOTIDE SEQUENCE [LARGE SCALE GENOMIC DNA]</scope>
    <source>
        <strain evidence="2 3">ZF-129</strain>
    </source>
</reference>
<dbReference type="Gene3D" id="3.90.550.10">
    <property type="entry name" value="Spore Coat Polysaccharide Biosynthesis Protein SpsA, Chain A"/>
    <property type="match status" value="1"/>
</dbReference>
<evidence type="ECO:0000313" key="2">
    <source>
        <dbReference type="EMBL" id="OEE34494.1"/>
    </source>
</evidence>